<name>A0A1E5UM56_9POAL</name>
<dbReference type="EMBL" id="LWDX02071681">
    <property type="protein sequence ID" value="OEL13970.1"/>
    <property type="molecule type" value="Genomic_DNA"/>
</dbReference>
<keyword evidence="2" id="KW-1185">Reference proteome</keyword>
<dbReference type="AlphaFoldDB" id="A0A1E5UM56"/>
<organism evidence="1 2">
    <name type="scientific">Dichanthelium oligosanthes</name>
    <dbReference type="NCBI Taxonomy" id="888268"/>
    <lineage>
        <taxon>Eukaryota</taxon>
        <taxon>Viridiplantae</taxon>
        <taxon>Streptophyta</taxon>
        <taxon>Embryophyta</taxon>
        <taxon>Tracheophyta</taxon>
        <taxon>Spermatophyta</taxon>
        <taxon>Magnoliopsida</taxon>
        <taxon>Liliopsida</taxon>
        <taxon>Poales</taxon>
        <taxon>Poaceae</taxon>
        <taxon>PACMAD clade</taxon>
        <taxon>Panicoideae</taxon>
        <taxon>Panicodae</taxon>
        <taxon>Paniceae</taxon>
        <taxon>Dichantheliinae</taxon>
        <taxon>Dichanthelium</taxon>
    </lineage>
</organism>
<evidence type="ECO:0000313" key="1">
    <source>
        <dbReference type="EMBL" id="OEL13970.1"/>
    </source>
</evidence>
<dbReference type="PANTHER" id="PTHR33070">
    <property type="entry name" value="OS06G0725500 PROTEIN"/>
    <property type="match status" value="1"/>
</dbReference>
<reference evidence="1 2" key="1">
    <citation type="submission" date="2016-09" db="EMBL/GenBank/DDBJ databases">
        <title>The draft genome of Dichanthelium oligosanthes: A C3 panicoid grass species.</title>
        <authorList>
            <person name="Studer A.J."/>
            <person name="Schnable J.C."/>
            <person name="Brutnell T.P."/>
        </authorList>
    </citation>
    <scope>NUCLEOTIDE SEQUENCE [LARGE SCALE GENOMIC DNA]</scope>
    <source>
        <strain evidence="2">cv. Kellogg 1175</strain>
        <tissue evidence="1">Leaf</tissue>
    </source>
</reference>
<comment type="caution">
    <text evidence="1">The sequence shown here is derived from an EMBL/GenBank/DDBJ whole genome shotgun (WGS) entry which is preliminary data.</text>
</comment>
<proteinExistence type="predicted"/>
<dbReference type="PANTHER" id="PTHR33070:SF50">
    <property type="entry name" value="OS08G0553050 PROTEIN"/>
    <property type="match status" value="1"/>
</dbReference>
<dbReference type="OrthoDB" id="669288at2759"/>
<accession>A0A1E5UM56</accession>
<evidence type="ECO:0000313" key="2">
    <source>
        <dbReference type="Proteomes" id="UP000095767"/>
    </source>
</evidence>
<dbReference type="Proteomes" id="UP000095767">
    <property type="component" value="Unassembled WGS sequence"/>
</dbReference>
<sequence>MSVEALGGLQNAVDDQGYMMLLGENFGELKVSIQAMQLVLRRGDDASLQAKARSYARLAKKTQKQFKKINSKAASDIEGCRNLRNRASPTRLVKLYKYLSDDQRKLIQGVKFGGLLQIACSTLPADFTNWLFVDFFDAGASELVFPGRGRISVTTDSVANILSLPNKGESNI</sequence>
<dbReference type="STRING" id="888268.A0A1E5UM56"/>
<gene>
    <name evidence="1" type="ORF">BAE44_0025011</name>
</gene>
<protein>
    <submittedName>
        <fullName evidence="1">Uncharacterized protein</fullName>
    </submittedName>
</protein>